<accession>A0ABU7HWU5</accession>
<dbReference type="PROSITE" id="PS51257">
    <property type="entry name" value="PROKAR_LIPOPROTEIN"/>
    <property type="match status" value="1"/>
</dbReference>
<protein>
    <recommendedName>
        <fullName evidence="3">Lipoprotein</fullName>
    </recommendedName>
</protein>
<organism evidence="1 2">
    <name type="scientific">Pseudomonas ulcerans</name>
    <dbReference type="NCBI Taxonomy" id="3115852"/>
    <lineage>
        <taxon>Bacteria</taxon>
        <taxon>Pseudomonadati</taxon>
        <taxon>Pseudomonadota</taxon>
        <taxon>Gammaproteobacteria</taxon>
        <taxon>Pseudomonadales</taxon>
        <taxon>Pseudomonadaceae</taxon>
        <taxon>Pseudomonas</taxon>
    </lineage>
</organism>
<sequence>MRGALKLLLTAAAAVLIAGCGSKRLDYSPAGSHISSRQQAVEVIEQTFFEDYSKKSRPQSVLVTEKVIVLSDGVISEGTAIGSAVPIGAGAIAVGSSKTVTRDAARRIYLNSIGDVSVFEKRGRSNRFVVVIRGIDGGTLATVRSTRLDRAKLFADAITYLKP</sequence>
<comment type="caution">
    <text evidence="1">The sequence shown here is derived from an EMBL/GenBank/DDBJ whole genome shotgun (WGS) entry which is preliminary data.</text>
</comment>
<keyword evidence="2" id="KW-1185">Reference proteome</keyword>
<dbReference type="RefSeq" id="WP_330076731.1">
    <property type="nucleotide sequence ID" value="NZ_JAZDQJ010000032.1"/>
</dbReference>
<reference evidence="1 2" key="1">
    <citation type="submission" date="2024-01" db="EMBL/GenBank/DDBJ databases">
        <title>Unpublished Manusciprt.</title>
        <authorList>
            <person name="Duman M."/>
            <person name="Valdes E.G."/>
            <person name="Ajmi N."/>
            <person name="Altun S."/>
            <person name="Saticioglu I.B."/>
        </authorList>
    </citation>
    <scope>NUCLEOTIDE SEQUENCE [LARGE SCALE GENOMIC DNA]</scope>
    <source>
        <strain evidence="1 2">148P</strain>
    </source>
</reference>
<evidence type="ECO:0000313" key="1">
    <source>
        <dbReference type="EMBL" id="MEE1936037.1"/>
    </source>
</evidence>
<gene>
    <name evidence="1" type="ORF">V0R50_22655</name>
</gene>
<name>A0ABU7HWU5_9PSED</name>
<dbReference type="EMBL" id="JAZDQJ010000032">
    <property type="protein sequence ID" value="MEE1936037.1"/>
    <property type="molecule type" value="Genomic_DNA"/>
</dbReference>
<proteinExistence type="predicted"/>
<evidence type="ECO:0008006" key="3">
    <source>
        <dbReference type="Google" id="ProtNLM"/>
    </source>
</evidence>
<dbReference type="Proteomes" id="UP001335100">
    <property type="component" value="Unassembled WGS sequence"/>
</dbReference>
<evidence type="ECO:0000313" key="2">
    <source>
        <dbReference type="Proteomes" id="UP001335100"/>
    </source>
</evidence>